<evidence type="ECO:0000313" key="10">
    <source>
        <dbReference type="Proteomes" id="UP000261811"/>
    </source>
</evidence>
<feature type="transmembrane region" description="Helical" evidence="7">
    <location>
        <begin position="104"/>
        <end position="125"/>
    </location>
</feature>
<evidence type="ECO:0000256" key="7">
    <source>
        <dbReference type="SAM" id="Phobius"/>
    </source>
</evidence>
<dbReference type="GO" id="GO:0005886">
    <property type="term" value="C:plasma membrane"/>
    <property type="evidence" value="ECO:0007669"/>
    <property type="project" value="UniProtKB-SubCell"/>
</dbReference>
<comment type="subcellular location">
    <subcellularLocation>
        <location evidence="1">Cell membrane</location>
        <topology evidence="1">Multi-pass membrane protein</topology>
    </subcellularLocation>
</comment>
<dbReference type="Gene3D" id="1.20.1720.10">
    <property type="entry name" value="Multidrug resistance protein D"/>
    <property type="match status" value="1"/>
</dbReference>
<dbReference type="PANTHER" id="PTHR42718">
    <property type="entry name" value="MAJOR FACILITATOR SUPERFAMILY MULTIDRUG TRANSPORTER MFSC"/>
    <property type="match status" value="1"/>
</dbReference>
<proteinExistence type="predicted"/>
<dbReference type="Gene3D" id="1.20.1250.20">
    <property type="entry name" value="MFS general substrate transporter like domains"/>
    <property type="match status" value="1"/>
</dbReference>
<dbReference type="InterPro" id="IPR036259">
    <property type="entry name" value="MFS_trans_sf"/>
</dbReference>
<evidence type="ECO:0000313" key="9">
    <source>
        <dbReference type="EMBL" id="RFU39893.1"/>
    </source>
</evidence>
<name>A0A372JIQ1_9ACTN</name>
<dbReference type="Proteomes" id="UP000261811">
    <property type="component" value="Unassembled WGS sequence"/>
</dbReference>
<dbReference type="InterPro" id="IPR020846">
    <property type="entry name" value="MFS_dom"/>
</dbReference>
<accession>A0A372JIQ1</accession>
<dbReference type="PANTHER" id="PTHR42718:SF46">
    <property type="entry name" value="BLR6921 PROTEIN"/>
    <property type="match status" value="1"/>
</dbReference>
<dbReference type="InterPro" id="IPR004638">
    <property type="entry name" value="EmrB-like"/>
</dbReference>
<sequence>MNTDAFDPALRRLIAVVLLGGIMGILDATMVSVAADRLAREFGSTLSAVGWVSTGYLLALTVTVPVTAWAAGRFGSRRPWLVGLVLFVAGSLACSAAGNLAQLVAFRIVQGVGAGILDPLVMVILARGAGPARAGRVMGIMGVVLSLGPVIGPAVGGLVLDGLGWRWMFLINLPIGAVAFLLALRVVPRDEPDADARRLDLPGLVLLGPGFAAVLLGLSRVAGPDRADAWVPFAAGAVLLAGYGVRALTVRRTPPLLDLRLFTRSAFSASVAIMSLSGLVTFGMLFLLPLYYQQAHGHGARVAGLLIAPVGLGASLAMPFAGRLSDRVGSRALARCGALLAVAAIVPMAWLGARTPEVWSGLAAFAAGIGMGLMAAPTMGALYRTLPPELVAQGSSALYMLNQLGGSLGIAAVAVIMQRSDGAVPGVHHGVWLLAGGLLAAAAITVLLPGRPAPPSANPRAERATEAQVS</sequence>
<comment type="caution">
    <text evidence="9">The sequence shown here is derived from an EMBL/GenBank/DDBJ whole genome shotgun (WGS) entry which is preliminary data.</text>
</comment>
<dbReference type="OrthoDB" id="9812221at2"/>
<feature type="transmembrane region" description="Helical" evidence="7">
    <location>
        <begin position="230"/>
        <end position="248"/>
    </location>
</feature>
<dbReference type="AlphaFoldDB" id="A0A372JIQ1"/>
<feature type="transmembrane region" description="Helical" evidence="7">
    <location>
        <begin position="298"/>
        <end position="320"/>
    </location>
</feature>
<dbReference type="RefSeq" id="WP_117358990.1">
    <property type="nucleotide sequence ID" value="NZ_QURH01000317.1"/>
</dbReference>
<feature type="transmembrane region" description="Helical" evidence="7">
    <location>
        <begin position="199"/>
        <end position="218"/>
    </location>
</feature>
<keyword evidence="4 7" id="KW-0812">Transmembrane</keyword>
<evidence type="ECO:0000256" key="3">
    <source>
        <dbReference type="ARBA" id="ARBA00022475"/>
    </source>
</evidence>
<feature type="transmembrane region" description="Helical" evidence="7">
    <location>
        <begin position="358"/>
        <end position="376"/>
    </location>
</feature>
<dbReference type="GO" id="GO:0022857">
    <property type="term" value="F:transmembrane transporter activity"/>
    <property type="evidence" value="ECO:0007669"/>
    <property type="project" value="InterPro"/>
</dbReference>
<dbReference type="CDD" id="cd17503">
    <property type="entry name" value="MFS_LmrB_MDR_like"/>
    <property type="match status" value="1"/>
</dbReference>
<keyword evidence="10" id="KW-1185">Reference proteome</keyword>
<evidence type="ECO:0000256" key="1">
    <source>
        <dbReference type="ARBA" id="ARBA00004651"/>
    </source>
</evidence>
<feature type="transmembrane region" description="Helical" evidence="7">
    <location>
        <begin position="79"/>
        <end position="98"/>
    </location>
</feature>
<dbReference type="EMBL" id="QURH01000317">
    <property type="protein sequence ID" value="RFU39893.1"/>
    <property type="molecule type" value="Genomic_DNA"/>
</dbReference>
<dbReference type="InterPro" id="IPR011701">
    <property type="entry name" value="MFS"/>
</dbReference>
<feature type="transmembrane region" description="Helical" evidence="7">
    <location>
        <begin position="397"/>
        <end position="417"/>
    </location>
</feature>
<dbReference type="PROSITE" id="PS50850">
    <property type="entry name" value="MFS"/>
    <property type="match status" value="1"/>
</dbReference>
<evidence type="ECO:0000256" key="4">
    <source>
        <dbReference type="ARBA" id="ARBA00022692"/>
    </source>
</evidence>
<keyword evidence="6 7" id="KW-0472">Membrane</keyword>
<feature type="transmembrane region" description="Helical" evidence="7">
    <location>
        <begin position="429"/>
        <end position="450"/>
    </location>
</feature>
<gene>
    <name evidence="9" type="ORF">DZF91_20020</name>
</gene>
<feature type="domain" description="Major facilitator superfamily (MFS) profile" evidence="8">
    <location>
        <begin position="13"/>
        <end position="454"/>
    </location>
</feature>
<evidence type="ECO:0000256" key="5">
    <source>
        <dbReference type="ARBA" id="ARBA00022989"/>
    </source>
</evidence>
<keyword evidence="3" id="KW-1003">Cell membrane</keyword>
<keyword evidence="2" id="KW-0813">Transport</keyword>
<feature type="transmembrane region" description="Helical" evidence="7">
    <location>
        <begin position="12"/>
        <end position="35"/>
    </location>
</feature>
<dbReference type="SUPFAM" id="SSF103473">
    <property type="entry name" value="MFS general substrate transporter"/>
    <property type="match status" value="1"/>
</dbReference>
<reference evidence="9 10" key="1">
    <citation type="submission" date="2018-08" db="EMBL/GenBank/DDBJ databases">
        <title>Actinomadura jelena sp. nov., a novel Actinomycete isolated from soil in Chad.</title>
        <authorList>
            <person name="Shi L."/>
        </authorList>
    </citation>
    <scope>NUCLEOTIDE SEQUENCE [LARGE SCALE GENOMIC DNA]</scope>
    <source>
        <strain evidence="9 10">NEAU-G17</strain>
    </source>
</reference>
<evidence type="ECO:0000256" key="2">
    <source>
        <dbReference type="ARBA" id="ARBA00022448"/>
    </source>
</evidence>
<organism evidence="9 10">
    <name type="scientific">Actinomadura logoneensis</name>
    <dbReference type="NCBI Taxonomy" id="2293572"/>
    <lineage>
        <taxon>Bacteria</taxon>
        <taxon>Bacillati</taxon>
        <taxon>Actinomycetota</taxon>
        <taxon>Actinomycetes</taxon>
        <taxon>Streptosporangiales</taxon>
        <taxon>Thermomonosporaceae</taxon>
        <taxon>Actinomadura</taxon>
    </lineage>
</organism>
<feature type="transmembrane region" description="Helical" evidence="7">
    <location>
        <begin position="269"/>
        <end position="292"/>
    </location>
</feature>
<feature type="transmembrane region" description="Helical" evidence="7">
    <location>
        <begin position="332"/>
        <end position="352"/>
    </location>
</feature>
<feature type="transmembrane region" description="Helical" evidence="7">
    <location>
        <begin position="55"/>
        <end position="72"/>
    </location>
</feature>
<evidence type="ECO:0000259" key="8">
    <source>
        <dbReference type="PROSITE" id="PS50850"/>
    </source>
</evidence>
<dbReference type="Pfam" id="PF07690">
    <property type="entry name" value="MFS_1"/>
    <property type="match status" value="1"/>
</dbReference>
<dbReference type="PRINTS" id="PR01036">
    <property type="entry name" value="TCRTETB"/>
</dbReference>
<dbReference type="NCBIfam" id="TIGR00711">
    <property type="entry name" value="efflux_EmrB"/>
    <property type="match status" value="1"/>
</dbReference>
<feature type="transmembrane region" description="Helical" evidence="7">
    <location>
        <begin position="137"/>
        <end position="159"/>
    </location>
</feature>
<protein>
    <submittedName>
        <fullName evidence="9">DHA2 family efflux MFS transporter permease subunit</fullName>
    </submittedName>
</protein>
<evidence type="ECO:0000256" key="6">
    <source>
        <dbReference type="ARBA" id="ARBA00023136"/>
    </source>
</evidence>
<feature type="transmembrane region" description="Helical" evidence="7">
    <location>
        <begin position="165"/>
        <end position="187"/>
    </location>
</feature>
<keyword evidence="5 7" id="KW-1133">Transmembrane helix</keyword>